<dbReference type="GO" id="GO:0008168">
    <property type="term" value="F:methyltransferase activity"/>
    <property type="evidence" value="ECO:0007669"/>
    <property type="project" value="UniProtKB-KW"/>
</dbReference>
<dbReference type="InterPro" id="IPR006342">
    <property type="entry name" value="FkbM_mtfrase"/>
</dbReference>
<name>A0A8J7YR79_9ARCH</name>
<evidence type="ECO:0000313" key="2">
    <source>
        <dbReference type="EMBL" id="MBX8632861.1"/>
    </source>
</evidence>
<dbReference type="Pfam" id="PF05050">
    <property type="entry name" value="Methyltransf_21"/>
    <property type="match status" value="1"/>
</dbReference>
<dbReference type="AlphaFoldDB" id="A0A8J7YR79"/>
<dbReference type="SUPFAM" id="SSF53335">
    <property type="entry name" value="S-adenosyl-L-methionine-dependent methyltransferases"/>
    <property type="match status" value="1"/>
</dbReference>
<sequence length="183" mass="20351">MRFSNGDSSIWFALCGAKRVIALEPYPESYRLAAENMQMNGLDDKITVLNLALSSVKSKTNFAVSSRNPNANALAPTEHVVKSLHIVFDGSVTIETTTVPELISDYSISRVDYLKLDCEGCEYDVLRNLADEMWPLIDEIVLDYHNGLSDLAELMEKHDLSVISEGTGETMGILHAVRNRSRN</sequence>
<dbReference type="Proteomes" id="UP000716004">
    <property type="component" value="Unassembled WGS sequence"/>
</dbReference>
<protein>
    <submittedName>
        <fullName evidence="2">FkbM family methyltransferase</fullName>
    </submittedName>
</protein>
<evidence type="ECO:0000313" key="3">
    <source>
        <dbReference type="Proteomes" id="UP000716004"/>
    </source>
</evidence>
<proteinExistence type="predicted"/>
<comment type="caution">
    <text evidence="2">The sequence shown here is derived from an EMBL/GenBank/DDBJ whole genome shotgun (WGS) entry which is preliminary data.</text>
</comment>
<dbReference type="InterPro" id="IPR052514">
    <property type="entry name" value="SAM-dependent_MTase"/>
</dbReference>
<dbReference type="GO" id="GO:0032259">
    <property type="term" value="P:methylation"/>
    <property type="evidence" value="ECO:0007669"/>
    <property type="project" value="UniProtKB-KW"/>
</dbReference>
<dbReference type="PANTHER" id="PTHR34203">
    <property type="entry name" value="METHYLTRANSFERASE, FKBM FAMILY PROTEIN"/>
    <property type="match status" value="1"/>
</dbReference>
<dbReference type="Gene3D" id="3.40.50.150">
    <property type="entry name" value="Vaccinia Virus protein VP39"/>
    <property type="match status" value="1"/>
</dbReference>
<accession>A0A8J7YR79</accession>
<dbReference type="NCBIfam" id="TIGR01444">
    <property type="entry name" value="fkbM_fam"/>
    <property type="match status" value="1"/>
</dbReference>
<dbReference type="PANTHER" id="PTHR34203:SF15">
    <property type="entry name" value="SLL1173 PROTEIN"/>
    <property type="match status" value="1"/>
</dbReference>
<evidence type="ECO:0000259" key="1">
    <source>
        <dbReference type="Pfam" id="PF05050"/>
    </source>
</evidence>
<keyword evidence="2" id="KW-0489">Methyltransferase</keyword>
<organism evidence="2 3">
    <name type="scientific">Candidatus Sysuiplasma superficiale</name>
    <dbReference type="NCBI Taxonomy" id="2823368"/>
    <lineage>
        <taxon>Archaea</taxon>
        <taxon>Methanobacteriati</taxon>
        <taxon>Thermoplasmatota</taxon>
        <taxon>Thermoplasmata</taxon>
        <taxon>Candidatus Sysuiplasmatales</taxon>
        <taxon>Candidatus Sysuiplasmataceae</taxon>
        <taxon>Candidatus Sysuiplasma</taxon>
    </lineage>
</organism>
<dbReference type="InterPro" id="IPR029063">
    <property type="entry name" value="SAM-dependent_MTases_sf"/>
</dbReference>
<keyword evidence="2" id="KW-0808">Transferase</keyword>
<feature type="domain" description="Methyltransferase FkbM" evidence="1">
    <location>
        <begin position="16"/>
        <end position="131"/>
    </location>
</feature>
<reference evidence="2" key="1">
    <citation type="submission" date="2021-04" db="EMBL/GenBank/DDBJ databases">
        <title>Genomic insights into ecological role and evolution of a novel Thermoplasmata order Candidatus Sysuiplasmatales.</title>
        <authorList>
            <person name="Yuan Y."/>
        </authorList>
    </citation>
    <scope>NUCLEOTIDE SEQUENCE</scope>
    <source>
        <strain evidence="2">YP2-bin.285</strain>
    </source>
</reference>
<dbReference type="EMBL" id="JAGVSJ010000094">
    <property type="protein sequence ID" value="MBX8632861.1"/>
    <property type="molecule type" value="Genomic_DNA"/>
</dbReference>
<gene>
    <name evidence="2" type="ORF">J9259_10190</name>
</gene>